<sequence>MTQTGANCVCMYPLYAHIMCFPNWTKGLALHCIGESVASVAKSAQASSIAIVLVTPAGIQEGFKLCSCNHFWYFNTLGPCILLFR</sequence>
<reference evidence="2" key="2">
    <citation type="journal article" date="2017" name="Nat. Plants">
        <title>The Aegilops tauschii genome reveals multiple impacts of transposons.</title>
        <authorList>
            <person name="Zhao G."/>
            <person name="Zou C."/>
            <person name="Li K."/>
            <person name="Wang K."/>
            <person name="Li T."/>
            <person name="Gao L."/>
            <person name="Zhang X."/>
            <person name="Wang H."/>
            <person name="Yang Z."/>
            <person name="Liu X."/>
            <person name="Jiang W."/>
            <person name="Mao L."/>
            <person name="Kong X."/>
            <person name="Jiao Y."/>
            <person name="Jia J."/>
        </authorList>
    </citation>
    <scope>NUCLEOTIDE SEQUENCE [LARGE SCALE GENOMIC DNA]</scope>
    <source>
        <strain evidence="2">cv. AL8/78</strain>
    </source>
</reference>
<reference evidence="1" key="4">
    <citation type="submission" date="2019-03" db="UniProtKB">
        <authorList>
            <consortium name="EnsemblPlants"/>
        </authorList>
    </citation>
    <scope>IDENTIFICATION</scope>
</reference>
<dbReference type="AlphaFoldDB" id="A0A453LKH9"/>
<name>A0A453LKH9_AEGTS</name>
<dbReference type="EnsemblPlants" id="AET5Gv20815300.3">
    <property type="protein sequence ID" value="AET5Gv20815300.3"/>
    <property type="gene ID" value="AET5Gv20815300"/>
</dbReference>
<keyword evidence="2" id="KW-1185">Reference proteome</keyword>
<reference evidence="2" key="1">
    <citation type="journal article" date="2014" name="Science">
        <title>Ancient hybridizations among the ancestral genomes of bread wheat.</title>
        <authorList>
            <consortium name="International Wheat Genome Sequencing Consortium,"/>
            <person name="Marcussen T."/>
            <person name="Sandve S.R."/>
            <person name="Heier L."/>
            <person name="Spannagl M."/>
            <person name="Pfeifer M."/>
            <person name="Jakobsen K.S."/>
            <person name="Wulff B.B."/>
            <person name="Steuernagel B."/>
            <person name="Mayer K.F."/>
            <person name="Olsen O.A."/>
        </authorList>
    </citation>
    <scope>NUCLEOTIDE SEQUENCE [LARGE SCALE GENOMIC DNA]</scope>
    <source>
        <strain evidence="2">cv. AL8/78</strain>
    </source>
</reference>
<accession>A0A453LKH9</accession>
<evidence type="ECO:0000313" key="1">
    <source>
        <dbReference type="EnsemblPlants" id="AET5Gv20815300.3"/>
    </source>
</evidence>
<protein>
    <submittedName>
        <fullName evidence="1">Uncharacterized protein</fullName>
    </submittedName>
</protein>
<proteinExistence type="predicted"/>
<organism evidence="1 2">
    <name type="scientific">Aegilops tauschii subsp. strangulata</name>
    <name type="common">Goatgrass</name>
    <dbReference type="NCBI Taxonomy" id="200361"/>
    <lineage>
        <taxon>Eukaryota</taxon>
        <taxon>Viridiplantae</taxon>
        <taxon>Streptophyta</taxon>
        <taxon>Embryophyta</taxon>
        <taxon>Tracheophyta</taxon>
        <taxon>Spermatophyta</taxon>
        <taxon>Magnoliopsida</taxon>
        <taxon>Liliopsida</taxon>
        <taxon>Poales</taxon>
        <taxon>Poaceae</taxon>
        <taxon>BOP clade</taxon>
        <taxon>Pooideae</taxon>
        <taxon>Triticodae</taxon>
        <taxon>Triticeae</taxon>
        <taxon>Triticinae</taxon>
        <taxon>Aegilops</taxon>
    </lineage>
</organism>
<reference evidence="1" key="5">
    <citation type="journal article" date="2021" name="G3 (Bethesda)">
        <title>Aegilops tauschii genome assembly Aet v5.0 features greater sequence contiguity and improved annotation.</title>
        <authorList>
            <person name="Wang L."/>
            <person name="Zhu T."/>
            <person name="Rodriguez J.C."/>
            <person name="Deal K.R."/>
            <person name="Dubcovsky J."/>
            <person name="McGuire P.E."/>
            <person name="Lux T."/>
            <person name="Spannagl M."/>
            <person name="Mayer K.F.X."/>
            <person name="Baldrich P."/>
            <person name="Meyers B.C."/>
            <person name="Huo N."/>
            <person name="Gu Y.Q."/>
            <person name="Zhou H."/>
            <person name="Devos K.M."/>
            <person name="Bennetzen J.L."/>
            <person name="Unver T."/>
            <person name="Budak H."/>
            <person name="Gulick P.J."/>
            <person name="Galiba G."/>
            <person name="Kalapos B."/>
            <person name="Nelson D.R."/>
            <person name="Li P."/>
            <person name="You F.M."/>
            <person name="Luo M.C."/>
            <person name="Dvorak J."/>
        </authorList>
    </citation>
    <scope>NUCLEOTIDE SEQUENCE [LARGE SCALE GENOMIC DNA]</scope>
    <source>
        <strain evidence="1">cv. AL8/78</strain>
    </source>
</reference>
<reference evidence="1" key="3">
    <citation type="journal article" date="2017" name="Nature">
        <title>Genome sequence of the progenitor of the wheat D genome Aegilops tauschii.</title>
        <authorList>
            <person name="Luo M.C."/>
            <person name="Gu Y.Q."/>
            <person name="Puiu D."/>
            <person name="Wang H."/>
            <person name="Twardziok S.O."/>
            <person name="Deal K.R."/>
            <person name="Huo N."/>
            <person name="Zhu T."/>
            <person name="Wang L."/>
            <person name="Wang Y."/>
            <person name="McGuire P.E."/>
            <person name="Liu S."/>
            <person name="Long H."/>
            <person name="Ramasamy R.K."/>
            <person name="Rodriguez J.C."/>
            <person name="Van S.L."/>
            <person name="Yuan L."/>
            <person name="Wang Z."/>
            <person name="Xia Z."/>
            <person name="Xiao L."/>
            <person name="Anderson O.D."/>
            <person name="Ouyang S."/>
            <person name="Liang Y."/>
            <person name="Zimin A.V."/>
            <person name="Pertea G."/>
            <person name="Qi P."/>
            <person name="Bennetzen J.L."/>
            <person name="Dai X."/>
            <person name="Dawson M.W."/>
            <person name="Muller H.G."/>
            <person name="Kugler K."/>
            <person name="Rivarola-Duarte L."/>
            <person name="Spannagl M."/>
            <person name="Mayer K.F.X."/>
            <person name="Lu F.H."/>
            <person name="Bevan M.W."/>
            <person name="Leroy P."/>
            <person name="Li P."/>
            <person name="You F.M."/>
            <person name="Sun Q."/>
            <person name="Liu Z."/>
            <person name="Lyons E."/>
            <person name="Wicker T."/>
            <person name="Salzberg S.L."/>
            <person name="Devos K.M."/>
            <person name="Dvorak J."/>
        </authorList>
    </citation>
    <scope>NUCLEOTIDE SEQUENCE [LARGE SCALE GENOMIC DNA]</scope>
    <source>
        <strain evidence="1">cv. AL8/78</strain>
    </source>
</reference>
<dbReference type="Gramene" id="AET5Gv20815300.3">
    <property type="protein sequence ID" value="AET5Gv20815300.3"/>
    <property type="gene ID" value="AET5Gv20815300"/>
</dbReference>
<evidence type="ECO:0000313" key="2">
    <source>
        <dbReference type="Proteomes" id="UP000015105"/>
    </source>
</evidence>
<dbReference type="Proteomes" id="UP000015105">
    <property type="component" value="Chromosome 5D"/>
</dbReference>